<keyword evidence="3" id="KW-1185">Reference proteome</keyword>
<organism evidence="2 3">
    <name type="scientific">Candidatus Enterococcus ikei</name>
    <dbReference type="NCBI Taxonomy" id="2815326"/>
    <lineage>
        <taxon>Bacteria</taxon>
        <taxon>Bacillati</taxon>
        <taxon>Bacillota</taxon>
        <taxon>Bacilli</taxon>
        <taxon>Lactobacillales</taxon>
        <taxon>Enterococcaceae</taxon>
        <taxon>Enterococcus</taxon>
    </lineage>
</organism>
<proteinExistence type="inferred from homology"/>
<dbReference type="RefSeq" id="WP_207112888.1">
    <property type="nucleotide sequence ID" value="NZ_JAFLWD010000026.1"/>
</dbReference>
<protein>
    <submittedName>
        <fullName evidence="2">ROK family protein</fullName>
    </submittedName>
</protein>
<evidence type="ECO:0000256" key="1">
    <source>
        <dbReference type="ARBA" id="ARBA00006479"/>
    </source>
</evidence>
<reference evidence="2 3" key="1">
    <citation type="submission" date="2021-03" db="EMBL/GenBank/DDBJ databases">
        <title>Enterococcal diversity collection.</title>
        <authorList>
            <person name="Gilmore M.S."/>
            <person name="Schwartzman J."/>
            <person name="Van Tyne D."/>
            <person name="Martin M."/>
            <person name="Earl A.M."/>
            <person name="Manson A.L."/>
            <person name="Straub T."/>
            <person name="Salamzade R."/>
            <person name="Saavedra J."/>
            <person name="Lebreton F."/>
            <person name="Prichula J."/>
            <person name="Schaufler K."/>
            <person name="Gaca A."/>
            <person name="Sgardioli B."/>
            <person name="Wagenaar J."/>
            <person name="Strong T."/>
        </authorList>
    </citation>
    <scope>NUCLEOTIDE SEQUENCE [LARGE SCALE GENOMIC DNA]</scope>
    <source>
        <strain evidence="2 3">DIV0869a</strain>
    </source>
</reference>
<comment type="caution">
    <text evidence="2">The sequence shown here is derived from an EMBL/GenBank/DDBJ whole genome shotgun (WGS) entry which is preliminary data.</text>
</comment>
<dbReference type="EMBL" id="JAFLWD010000026">
    <property type="protein sequence ID" value="MBO0440858.1"/>
    <property type="molecule type" value="Genomic_DNA"/>
</dbReference>
<accession>A0ABS3H120</accession>
<evidence type="ECO:0000313" key="3">
    <source>
        <dbReference type="Proteomes" id="UP000664632"/>
    </source>
</evidence>
<sequence>MKKILVLDIGGTFIKYGLITEGKLGLVQKQATPKTNDALKKCLTQIYNEFVETVDGVSISMPGIINADTGFAVHGGSLEFIRQMNMLEFFQSIFDCPVAIDNDARCAIIGEMNLGQLQGVNDAIMIVLGTGVGGGLLVNGQIVRGANQSAGELSFVQTNSSMATSDFFAVKNSVYSLLKPFAKSLNKKTSEVNGELFFEAVKMGNQVAQSILHTYCDSLALQLWNLQTILDPEKIVIGGGISSQTILLDYLKQDLQKIIDSLAISPVTQIISPSVVLSSLGNDASLIGAYFNYVQRYDS</sequence>
<gene>
    <name evidence="2" type="ORF">JZO69_10830</name>
</gene>
<dbReference type="Pfam" id="PF00480">
    <property type="entry name" value="ROK"/>
    <property type="match status" value="1"/>
</dbReference>
<dbReference type="SUPFAM" id="SSF53067">
    <property type="entry name" value="Actin-like ATPase domain"/>
    <property type="match status" value="1"/>
</dbReference>
<dbReference type="CDD" id="cd24152">
    <property type="entry name" value="ASKHA_NBD_ROK-like"/>
    <property type="match status" value="1"/>
</dbReference>
<dbReference type="PANTHER" id="PTHR18964:SF170">
    <property type="entry name" value="SUGAR KINASE"/>
    <property type="match status" value="1"/>
</dbReference>
<evidence type="ECO:0000313" key="2">
    <source>
        <dbReference type="EMBL" id="MBO0440858.1"/>
    </source>
</evidence>
<comment type="similarity">
    <text evidence="1">Belongs to the ROK (NagC/XylR) family.</text>
</comment>
<dbReference type="PANTHER" id="PTHR18964">
    <property type="entry name" value="ROK (REPRESSOR, ORF, KINASE) FAMILY"/>
    <property type="match status" value="1"/>
</dbReference>
<dbReference type="Proteomes" id="UP000664632">
    <property type="component" value="Unassembled WGS sequence"/>
</dbReference>
<dbReference type="Gene3D" id="3.30.420.40">
    <property type="match status" value="2"/>
</dbReference>
<name>A0ABS3H120_9ENTE</name>
<dbReference type="InterPro" id="IPR000600">
    <property type="entry name" value="ROK"/>
</dbReference>
<dbReference type="InterPro" id="IPR043129">
    <property type="entry name" value="ATPase_NBD"/>
</dbReference>